<organism evidence="2 3">
    <name type="scientific">Paenibacillus typhae</name>
    <dbReference type="NCBI Taxonomy" id="1174501"/>
    <lineage>
        <taxon>Bacteria</taxon>
        <taxon>Bacillati</taxon>
        <taxon>Bacillota</taxon>
        <taxon>Bacilli</taxon>
        <taxon>Bacillales</taxon>
        <taxon>Paenibacillaceae</taxon>
        <taxon>Paenibacillus</taxon>
    </lineage>
</organism>
<feature type="transmembrane region" description="Helical" evidence="1">
    <location>
        <begin position="47"/>
        <end position="66"/>
    </location>
</feature>
<proteinExistence type="predicted"/>
<dbReference type="EMBL" id="FNDX01000051">
    <property type="protein sequence ID" value="SDK71581.1"/>
    <property type="molecule type" value="Genomic_DNA"/>
</dbReference>
<evidence type="ECO:0000313" key="3">
    <source>
        <dbReference type="Proteomes" id="UP000199050"/>
    </source>
</evidence>
<keyword evidence="1" id="KW-1133">Transmembrane helix</keyword>
<dbReference type="STRING" id="1174501.SAMN05216192_15131"/>
<name>A0A1G9E619_9BACL</name>
<dbReference type="RefSeq" id="WP_090719145.1">
    <property type="nucleotide sequence ID" value="NZ_CBCSKY010000055.1"/>
</dbReference>
<keyword evidence="1" id="KW-0472">Membrane</keyword>
<dbReference type="AlphaFoldDB" id="A0A1G9E619"/>
<keyword evidence="1" id="KW-0812">Transmembrane</keyword>
<evidence type="ECO:0000256" key="1">
    <source>
        <dbReference type="SAM" id="Phobius"/>
    </source>
</evidence>
<evidence type="ECO:0000313" key="2">
    <source>
        <dbReference type="EMBL" id="SDK71581.1"/>
    </source>
</evidence>
<dbReference type="OrthoDB" id="2607718at2"/>
<feature type="transmembrane region" description="Helical" evidence="1">
    <location>
        <begin position="20"/>
        <end position="41"/>
    </location>
</feature>
<protein>
    <submittedName>
        <fullName evidence="2">Uncharacterized protein</fullName>
    </submittedName>
</protein>
<sequence>MKEESLQYIIYKRRDLKFKLKGQTIFLCAVTIIASLILNGVTRKTGIISGSAFIVCLLAYIGVNSLHRKMIIAKRKAIIETNFPIKNNVLTGVQQELILLDIDYFLNGSRQKNDPYSVFTDTAALKSRIEEGETLTNTEMKGLNGIYSVESIKRLGR</sequence>
<gene>
    <name evidence="2" type="ORF">SAMN05216192_15131</name>
</gene>
<dbReference type="Proteomes" id="UP000199050">
    <property type="component" value="Unassembled WGS sequence"/>
</dbReference>
<reference evidence="3" key="1">
    <citation type="submission" date="2016-10" db="EMBL/GenBank/DDBJ databases">
        <authorList>
            <person name="Varghese N."/>
            <person name="Submissions S."/>
        </authorList>
    </citation>
    <scope>NUCLEOTIDE SEQUENCE [LARGE SCALE GENOMIC DNA]</scope>
    <source>
        <strain evidence="3">CGMCC 1.11012</strain>
    </source>
</reference>
<keyword evidence="3" id="KW-1185">Reference proteome</keyword>
<accession>A0A1G9E619</accession>